<comment type="similarity">
    <text evidence="2 4">Belongs to the TPP enzyme family.</text>
</comment>
<dbReference type="PROSITE" id="PS00187">
    <property type="entry name" value="TPP_ENZYMES"/>
    <property type="match status" value="1"/>
</dbReference>
<dbReference type="InterPro" id="IPR029061">
    <property type="entry name" value="THDP-binding"/>
</dbReference>
<evidence type="ECO:0000259" key="7">
    <source>
        <dbReference type="Pfam" id="PF02776"/>
    </source>
</evidence>
<evidence type="ECO:0000313" key="9">
    <source>
        <dbReference type="Proteomes" id="UP001164693"/>
    </source>
</evidence>
<dbReference type="InterPro" id="IPR011766">
    <property type="entry name" value="TPP_enzyme_TPP-bd"/>
</dbReference>
<dbReference type="InterPro" id="IPR045229">
    <property type="entry name" value="TPP_enz"/>
</dbReference>
<dbReference type="InterPro" id="IPR029035">
    <property type="entry name" value="DHS-like_NAD/FAD-binding_dom"/>
</dbReference>
<feature type="domain" description="Thiamine pyrophosphate enzyme N-terminal TPP-binding" evidence="7">
    <location>
        <begin position="5"/>
        <end position="112"/>
    </location>
</feature>
<dbReference type="SUPFAM" id="SSF52467">
    <property type="entry name" value="DHS-like NAD/FAD-binding domain"/>
    <property type="match status" value="1"/>
</dbReference>
<gene>
    <name evidence="8" type="ORF">M6B22_09560</name>
</gene>
<dbReference type="InterPro" id="IPR000399">
    <property type="entry name" value="TPP-bd_CS"/>
</dbReference>
<evidence type="ECO:0000256" key="2">
    <source>
        <dbReference type="ARBA" id="ARBA00007812"/>
    </source>
</evidence>
<dbReference type="Proteomes" id="UP001164693">
    <property type="component" value="Chromosome"/>
</dbReference>
<keyword evidence="9" id="KW-1185">Reference proteome</keyword>
<evidence type="ECO:0000313" key="8">
    <source>
        <dbReference type="EMBL" id="WAX58985.1"/>
    </source>
</evidence>
<evidence type="ECO:0000259" key="5">
    <source>
        <dbReference type="Pfam" id="PF00205"/>
    </source>
</evidence>
<dbReference type="Pfam" id="PF00205">
    <property type="entry name" value="TPP_enzyme_M"/>
    <property type="match status" value="1"/>
</dbReference>
<dbReference type="InterPro" id="IPR012000">
    <property type="entry name" value="Thiamin_PyroP_enz_cen_dom"/>
</dbReference>
<protein>
    <submittedName>
        <fullName evidence="8">Thiamine pyrophosphate-binding protein</fullName>
    </submittedName>
</protein>
<feature type="domain" description="Thiamine pyrophosphate enzyme TPP-binding" evidence="6">
    <location>
        <begin position="376"/>
        <end position="523"/>
    </location>
</feature>
<evidence type="ECO:0000256" key="3">
    <source>
        <dbReference type="ARBA" id="ARBA00023052"/>
    </source>
</evidence>
<dbReference type="CDD" id="cd00568">
    <property type="entry name" value="TPP_enzymes"/>
    <property type="match status" value="1"/>
</dbReference>
<name>A0ABY7K471_9ACTN</name>
<dbReference type="PANTHER" id="PTHR18968:SF13">
    <property type="entry name" value="ACETOLACTATE SYNTHASE CATALYTIC SUBUNIT, MITOCHONDRIAL"/>
    <property type="match status" value="1"/>
</dbReference>
<reference evidence="8" key="1">
    <citation type="submission" date="2022-05" db="EMBL/GenBank/DDBJ databases">
        <title>Jatrophihabitans sp. SB3-54 whole genome sequence.</title>
        <authorList>
            <person name="Suh M.K."/>
            <person name="Eom M.K."/>
            <person name="Kim J.S."/>
            <person name="Kim H.S."/>
            <person name="Do H.E."/>
            <person name="Shin Y.K."/>
            <person name="Lee J.-S."/>
        </authorList>
    </citation>
    <scope>NUCLEOTIDE SEQUENCE</scope>
    <source>
        <strain evidence="8">SB3-54</strain>
    </source>
</reference>
<dbReference type="PANTHER" id="PTHR18968">
    <property type="entry name" value="THIAMINE PYROPHOSPHATE ENZYMES"/>
    <property type="match status" value="1"/>
</dbReference>
<dbReference type="Gene3D" id="3.40.50.1220">
    <property type="entry name" value="TPP-binding domain"/>
    <property type="match status" value="1"/>
</dbReference>
<dbReference type="Pfam" id="PF02775">
    <property type="entry name" value="TPP_enzyme_C"/>
    <property type="match status" value="1"/>
</dbReference>
<dbReference type="RefSeq" id="WP_269445525.1">
    <property type="nucleotide sequence ID" value="NZ_CP097463.1"/>
</dbReference>
<dbReference type="CDD" id="cd07035">
    <property type="entry name" value="TPP_PYR_POX_like"/>
    <property type="match status" value="1"/>
</dbReference>
<comment type="cofactor">
    <cofactor evidence="1">
        <name>thiamine diphosphate</name>
        <dbReference type="ChEBI" id="CHEBI:58937"/>
    </cofactor>
</comment>
<dbReference type="EMBL" id="CP097463">
    <property type="protein sequence ID" value="WAX58985.1"/>
    <property type="molecule type" value="Genomic_DNA"/>
</dbReference>
<feature type="domain" description="Thiamine pyrophosphate enzyme central" evidence="5">
    <location>
        <begin position="185"/>
        <end position="315"/>
    </location>
</feature>
<evidence type="ECO:0000256" key="4">
    <source>
        <dbReference type="RuleBase" id="RU362132"/>
    </source>
</evidence>
<sequence length="535" mass="56482">MKFYEALSQLVAERVTVVFGLVGDGNLFFVDHYARSGGRYVPGLHEASAVMMAVGHARTTGEPAVATLTHGPGLTNGITALVEAVRTSTPLLLVVGDTATTSRYHTQDVDQQPLVAASGARFVQVRAAQTLAEDFAVAFAHARERAQPVVLNVPIDLMWTDVDAPELRPYPAPAGSMLLPDDAQLDKALGIVASAEHPLVLAGRGARAARDSLLSLADMLGAPVATTLRAKDLFYSEPADLGVFGSLAAPATQAVVAAADCIVAFGAALNPHTTDRGHLTNGKSIVQVDVDAAAFGRFQEVDAAVNGDVSRVAERMTAMLRELGHRPRHFNSGPAIEQVRAWPTLVDRGTAETVDIRVALDFLDRALPAQRSIVVDVGRFVRHAVTLLHVPDANSWFGSGAGFSAIGLGIGMAIGVAVARPDQPAVLVCGDGGFMLGGLNEFRTAVEQKLDLICVVCNDHAYGAEHVQLVRRGLDPNIASLTPPDLTGLARSLGGDGVTIRNTGQLNDLRDHMASRDRPLLIDLRCDPALVSTTD</sequence>
<proteinExistence type="inferred from homology"/>
<dbReference type="Gene3D" id="3.40.50.970">
    <property type="match status" value="2"/>
</dbReference>
<evidence type="ECO:0000259" key="6">
    <source>
        <dbReference type="Pfam" id="PF02775"/>
    </source>
</evidence>
<evidence type="ECO:0000256" key="1">
    <source>
        <dbReference type="ARBA" id="ARBA00001964"/>
    </source>
</evidence>
<accession>A0ABY7K471</accession>
<organism evidence="8 9">
    <name type="scientific">Jatrophihabitans cynanchi</name>
    <dbReference type="NCBI Taxonomy" id="2944128"/>
    <lineage>
        <taxon>Bacteria</taxon>
        <taxon>Bacillati</taxon>
        <taxon>Actinomycetota</taxon>
        <taxon>Actinomycetes</taxon>
        <taxon>Jatrophihabitantales</taxon>
        <taxon>Jatrophihabitantaceae</taxon>
        <taxon>Jatrophihabitans</taxon>
    </lineage>
</organism>
<dbReference type="SUPFAM" id="SSF52518">
    <property type="entry name" value="Thiamin diphosphate-binding fold (THDP-binding)"/>
    <property type="match status" value="2"/>
</dbReference>
<dbReference type="Pfam" id="PF02776">
    <property type="entry name" value="TPP_enzyme_N"/>
    <property type="match status" value="1"/>
</dbReference>
<keyword evidence="3 4" id="KW-0786">Thiamine pyrophosphate</keyword>
<dbReference type="InterPro" id="IPR012001">
    <property type="entry name" value="Thiamin_PyroP_enz_TPP-bd_dom"/>
</dbReference>